<dbReference type="PROSITE" id="PS51257">
    <property type="entry name" value="PROKAR_LIPOPROTEIN"/>
    <property type="match status" value="1"/>
</dbReference>
<dbReference type="Gene3D" id="3.40.720.10">
    <property type="entry name" value="Alkaline Phosphatase, subunit A"/>
    <property type="match status" value="1"/>
</dbReference>
<dbReference type="RefSeq" id="WP_073090022.1">
    <property type="nucleotide sequence ID" value="NZ_FRCY01000001.1"/>
</dbReference>
<dbReference type="InterPro" id="IPR017850">
    <property type="entry name" value="Alkaline_phosphatase_core_sf"/>
</dbReference>
<feature type="signal peptide" evidence="1">
    <location>
        <begin position="1"/>
        <end position="23"/>
    </location>
</feature>
<dbReference type="InterPro" id="IPR010869">
    <property type="entry name" value="DUF1501"/>
</dbReference>
<dbReference type="Pfam" id="PF07394">
    <property type="entry name" value="DUF1501"/>
    <property type="match status" value="1"/>
</dbReference>
<dbReference type="Proteomes" id="UP000184513">
    <property type="component" value="Unassembled WGS sequence"/>
</dbReference>
<gene>
    <name evidence="2" type="ORF">SAMN04488057_10187</name>
</gene>
<evidence type="ECO:0000313" key="3">
    <source>
        <dbReference type="Proteomes" id="UP000184513"/>
    </source>
</evidence>
<dbReference type="SUPFAM" id="SSF53649">
    <property type="entry name" value="Alkaline phosphatase-like"/>
    <property type="match status" value="1"/>
</dbReference>
<feature type="chain" id="PRO_5009926674" evidence="1">
    <location>
        <begin position="24"/>
        <end position="475"/>
    </location>
</feature>
<dbReference type="AlphaFoldDB" id="A0A1M7HW83"/>
<dbReference type="NCBIfam" id="TIGR01409">
    <property type="entry name" value="TAT_signal_seq"/>
    <property type="match status" value="1"/>
</dbReference>
<dbReference type="STRING" id="388280.SAMN04488057_10187"/>
<dbReference type="EMBL" id="FRCY01000001">
    <property type="protein sequence ID" value="SHM32766.1"/>
    <property type="molecule type" value="Genomic_DNA"/>
</dbReference>
<evidence type="ECO:0000313" key="2">
    <source>
        <dbReference type="EMBL" id="SHM32766.1"/>
    </source>
</evidence>
<dbReference type="InterPro" id="IPR019546">
    <property type="entry name" value="TAT_signal_bac_arc"/>
</dbReference>
<evidence type="ECO:0000256" key="1">
    <source>
        <dbReference type="SAM" id="SignalP"/>
    </source>
</evidence>
<dbReference type="PANTHER" id="PTHR43737">
    <property type="entry name" value="BLL7424 PROTEIN"/>
    <property type="match status" value="1"/>
</dbReference>
<accession>A0A1M7HW83</accession>
<protein>
    <submittedName>
        <fullName evidence="2">Tat (Twin-arginine translocation) pathway signal sequence</fullName>
    </submittedName>
</protein>
<sequence length="475" mass="53164">MNYNWRRRDFLKKTSAATMAAMAAGMPLSGLLSSCNEKEKIKSTADTVILLYMAGGMAHTETFDPKKYTPFRKGMESKEVLSTFKSVPTALDGISFSEGLENIGQIIDRGTLIRSYVAADLGHILHTRHQYHWHTCYEPPQSVAVPHMGSWMAKELGPVNPVIPPFINIGQRFTVGEGEELKAFHSAGFLGSEYGPFLIPDPTSGLDSVRPPVGMTTKRFEARNRLYEQLVQESAMGEFGSDYQKESLKRSMEQAYMLLNSPEAKAFDLSQEPKEKYDIYNTGKFGLGCLMAKRLVDQGARFISVTSEYEPFMGWDTHENGHTRLKDMKKMIDAPIAQLIKDLDESGRLDRTMVIVASEFSRDMLTEGRPGAKVKDQVEVPDIIDDMKNYGMHRHFTDGCSVLMFGGGIKRGHVYGKTADERPCKSIEKPIKIAALHQTIYHALGIDPETNYEIEKRPFYTTPDGDGVAEMDLLA</sequence>
<keyword evidence="1" id="KW-0732">Signal</keyword>
<name>A0A1M7HW83_9BACT</name>
<dbReference type="PROSITE" id="PS51318">
    <property type="entry name" value="TAT"/>
    <property type="match status" value="1"/>
</dbReference>
<proteinExistence type="predicted"/>
<dbReference type="InterPro" id="IPR006311">
    <property type="entry name" value="TAT_signal"/>
</dbReference>
<keyword evidence="3" id="KW-1185">Reference proteome</keyword>
<dbReference type="OrthoDB" id="9783759at2"/>
<dbReference type="PANTHER" id="PTHR43737:SF1">
    <property type="entry name" value="DUF1501 DOMAIN-CONTAINING PROTEIN"/>
    <property type="match status" value="1"/>
</dbReference>
<organism evidence="2 3">
    <name type="scientific">Cyclobacterium lianum</name>
    <dbReference type="NCBI Taxonomy" id="388280"/>
    <lineage>
        <taxon>Bacteria</taxon>
        <taxon>Pseudomonadati</taxon>
        <taxon>Bacteroidota</taxon>
        <taxon>Cytophagia</taxon>
        <taxon>Cytophagales</taxon>
        <taxon>Cyclobacteriaceae</taxon>
        <taxon>Cyclobacterium</taxon>
    </lineage>
</organism>
<reference evidence="2 3" key="1">
    <citation type="submission" date="2016-11" db="EMBL/GenBank/DDBJ databases">
        <authorList>
            <person name="Jaros S."/>
            <person name="Januszkiewicz K."/>
            <person name="Wedrychowicz H."/>
        </authorList>
    </citation>
    <scope>NUCLEOTIDE SEQUENCE [LARGE SCALE GENOMIC DNA]</scope>
    <source>
        <strain evidence="2 3">CGMCC 1.6102</strain>
    </source>
</reference>